<gene>
    <name evidence="2" type="ORF">OLEAN_C34420</name>
</gene>
<dbReference type="EMBL" id="FO203512">
    <property type="protein sequence ID" value="CCK77618.1"/>
    <property type="molecule type" value="Genomic_DNA"/>
</dbReference>
<name>R4YU70_OLEAN</name>
<dbReference type="STRING" id="698738.OLEAN_C34420"/>
<keyword evidence="3" id="KW-1185">Reference proteome</keyword>
<accession>R4YU70</accession>
<sequence>MQKTFNTQPESFLLASDLDHSILHSLDDTEALLDWSKIESILSSVYNASTGRPSYPLLTLYRSLVLGIWYSLSDVQLAQSLYRDLLFRNFAISN</sequence>
<dbReference type="AlphaFoldDB" id="R4YU70"/>
<protein>
    <submittedName>
        <fullName evidence="2">Transposase, probable</fullName>
    </submittedName>
</protein>
<organism evidence="2 3">
    <name type="scientific">Oleispira antarctica RB-8</name>
    <dbReference type="NCBI Taxonomy" id="698738"/>
    <lineage>
        <taxon>Bacteria</taxon>
        <taxon>Pseudomonadati</taxon>
        <taxon>Pseudomonadota</taxon>
        <taxon>Gammaproteobacteria</taxon>
        <taxon>Oceanospirillales</taxon>
        <taxon>Oceanospirillaceae</taxon>
        <taxon>Oleispira</taxon>
    </lineage>
</organism>
<evidence type="ECO:0000313" key="3">
    <source>
        <dbReference type="Proteomes" id="UP000032749"/>
    </source>
</evidence>
<reference evidence="2 3" key="1">
    <citation type="journal article" date="2013" name="Nat. Commun.">
        <title>Genome sequence and functional genomic analysis of the oil-degrading bacterium Oleispira antarctica.</title>
        <authorList>
            <person name="Kube M."/>
            <person name="Chernikova T.N."/>
            <person name="Al-Ramahi Y."/>
            <person name="Beloqui A."/>
            <person name="Lopez-Cortez N."/>
            <person name="Guazzaroni M.E."/>
            <person name="Heipieper H.J."/>
            <person name="Klages S."/>
            <person name="Kotsyurbenko O.R."/>
            <person name="Langer I."/>
            <person name="Nechitaylo T.Y."/>
            <person name="Lunsdorf H."/>
            <person name="Fernandez M."/>
            <person name="Juarez S."/>
            <person name="Ciordia S."/>
            <person name="Singer A."/>
            <person name="Kagan O."/>
            <person name="Egorova O."/>
            <person name="Petit P.A."/>
            <person name="Stogios P."/>
            <person name="Kim Y."/>
            <person name="Tchigvintsev A."/>
            <person name="Flick R."/>
            <person name="Denaro R."/>
            <person name="Genovese M."/>
            <person name="Albar J.P."/>
            <person name="Reva O.N."/>
            <person name="Martinez-Gomariz M."/>
            <person name="Tran H."/>
            <person name="Ferrer M."/>
            <person name="Savchenko A."/>
            <person name="Yakunin A.F."/>
            <person name="Yakimov M.M."/>
            <person name="Golyshina O.V."/>
            <person name="Reinhardt R."/>
            <person name="Golyshin P.N."/>
        </authorList>
    </citation>
    <scope>NUCLEOTIDE SEQUENCE [LARGE SCALE GENOMIC DNA]</scope>
</reference>
<dbReference type="PANTHER" id="PTHR35604">
    <property type="entry name" value="TRANSPOSASE INSH FOR INSERTION SEQUENCE ELEMENT IS5A-RELATED"/>
    <property type="match status" value="1"/>
</dbReference>
<dbReference type="PANTHER" id="PTHR35604:SF2">
    <property type="entry name" value="TRANSPOSASE INSH FOR INSERTION SEQUENCE ELEMENT IS5A-RELATED"/>
    <property type="match status" value="1"/>
</dbReference>
<dbReference type="KEGG" id="oai:OLEAN_C34420"/>
<dbReference type="Proteomes" id="UP000032749">
    <property type="component" value="Chromosome"/>
</dbReference>
<dbReference type="InterPro" id="IPR008490">
    <property type="entry name" value="Transposase_InsH_N"/>
</dbReference>
<proteinExistence type="predicted"/>
<evidence type="ECO:0000313" key="2">
    <source>
        <dbReference type="EMBL" id="CCK77618.1"/>
    </source>
</evidence>
<feature type="domain" description="Transposase InsH N-terminal" evidence="1">
    <location>
        <begin position="24"/>
        <end position="91"/>
    </location>
</feature>
<evidence type="ECO:0000259" key="1">
    <source>
        <dbReference type="Pfam" id="PF05598"/>
    </source>
</evidence>
<dbReference type="Pfam" id="PF05598">
    <property type="entry name" value="DUF772"/>
    <property type="match status" value="1"/>
</dbReference>
<dbReference type="HOGENOM" id="CLU_049873_4_1_6"/>
<dbReference type="OrthoDB" id="9774608at2"/>